<dbReference type="PATRIC" id="fig|1423725.3.peg.1495"/>
<dbReference type="OrthoDB" id="9871431at2"/>
<dbReference type="RefSeq" id="WP_057876414.1">
    <property type="nucleotide sequence ID" value="NZ_AYZD01000018.1"/>
</dbReference>
<accession>A0A0R2CX03</accession>
<proteinExistence type="predicted"/>
<dbReference type="EMBL" id="AYZD01000018">
    <property type="protein sequence ID" value="KRM95973.1"/>
    <property type="molecule type" value="Genomic_DNA"/>
</dbReference>
<protein>
    <submittedName>
        <fullName evidence="1">Uncharacterized protein</fullName>
    </submittedName>
</protein>
<dbReference type="Proteomes" id="UP000051015">
    <property type="component" value="Unassembled WGS sequence"/>
</dbReference>
<dbReference type="STRING" id="1423725.FC19_GL001454"/>
<reference evidence="1 2" key="1">
    <citation type="journal article" date="2015" name="Genome Announc.">
        <title>Expanding the biotechnology potential of lactobacilli through comparative genomics of 213 strains and associated genera.</title>
        <authorList>
            <person name="Sun Z."/>
            <person name="Harris H.M."/>
            <person name="McCann A."/>
            <person name="Guo C."/>
            <person name="Argimon S."/>
            <person name="Zhang W."/>
            <person name="Yang X."/>
            <person name="Jeffery I.B."/>
            <person name="Cooney J.C."/>
            <person name="Kagawa T.F."/>
            <person name="Liu W."/>
            <person name="Song Y."/>
            <person name="Salvetti E."/>
            <person name="Wrobel A."/>
            <person name="Rasinkangas P."/>
            <person name="Parkhill J."/>
            <person name="Rea M.C."/>
            <person name="O'Sullivan O."/>
            <person name="Ritari J."/>
            <person name="Douillard F.P."/>
            <person name="Paul Ross R."/>
            <person name="Yang R."/>
            <person name="Briner A.E."/>
            <person name="Felis G.E."/>
            <person name="de Vos W.M."/>
            <person name="Barrangou R."/>
            <person name="Klaenhammer T.R."/>
            <person name="Caufield P.W."/>
            <person name="Cui Y."/>
            <person name="Zhang H."/>
            <person name="O'Toole P.W."/>
        </authorList>
    </citation>
    <scope>NUCLEOTIDE SEQUENCE [LARGE SCALE GENOMIC DNA]</scope>
    <source>
        <strain evidence="1 2">DSM 21051</strain>
    </source>
</reference>
<organism evidence="1 2">
    <name type="scientific">Liquorilactobacillus aquaticus DSM 21051</name>
    <dbReference type="NCBI Taxonomy" id="1423725"/>
    <lineage>
        <taxon>Bacteria</taxon>
        <taxon>Bacillati</taxon>
        <taxon>Bacillota</taxon>
        <taxon>Bacilli</taxon>
        <taxon>Lactobacillales</taxon>
        <taxon>Lactobacillaceae</taxon>
        <taxon>Liquorilactobacillus</taxon>
    </lineage>
</organism>
<comment type="caution">
    <text evidence="1">The sequence shown here is derived from an EMBL/GenBank/DDBJ whole genome shotgun (WGS) entry which is preliminary data.</text>
</comment>
<gene>
    <name evidence="1" type="ORF">FC19_GL001454</name>
</gene>
<evidence type="ECO:0000313" key="2">
    <source>
        <dbReference type="Proteomes" id="UP000051015"/>
    </source>
</evidence>
<dbReference type="AlphaFoldDB" id="A0A0R2CX03"/>
<name>A0A0R2CX03_9LACO</name>
<keyword evidence="2" id="KW-1185">Reference proteome</keyword>
<evidence type="ECO:0000313" key="1">
    <source>
        <dbReference type="EMBL" id="KRM95973.1"/>
    </source>
</evidence>
<sequence length="76" mass="8779">MAGRASKFVDKNGEILKRYDSFVYRNGLYIILSQGRFSVTVEGLKPKETWGRRNFDEMTLRTMCVKAEKGQKLEGE</sequence>